<name>A0AAD9NA15_9ANNE</name>
<reference evidence="1" key="1">
    <citation type="journal article" date="2023" name="Mol. Biol. Evol.">
        <title>Third-Generation Sequencing Reveals the Adaptive Role of the Epigenome in Three Deep-Sea Polychaetes.</title>
        <authorList>
            <person name="Perez M."/>
            <person name="Aroh O."/>
            <person name="Sun Y."/>
            <person name="Lan Y."/>
            <person name="Juniper S.K."/>
            <person name="Young C.R."/>
            <person name="Angers B."/>
            <person name="Qian P.Y."/>
        </authorList>
    </citation>
    <scope>NUCLEOTIDE SEQUENCE</scope>
    <source>
        <strain evidence="1">P08H-3</strain>
    </source>
</reference>
<evidence type="ECO:0000313" key="2">
    <source>
        <dbReference type="Proteomes" id="UP001208570"/>
    </source>
</evidence>
<proteinExistence type="predicted"/>
<dbReference type="Proteomes" id="UP001208570">
    <property type="component" value="Unassembled WGS sequence"/>
</dbReference>
<keyword evidence="2" id="KW-1185">Reference proteome</keyword>
<gene>
    <name evidence="1" type="ORF">LSH36_131g05029</name>
</gene>
<comment type="caution">
    <text evidence="1">The sequence shown here is derived from an EMBL/GenBank/DDBJ whole genome shotgun (WGS) entry which is preliminary data.</text>
</comment>
<sequence length="146" mass="15939">MLVCLTDASVPGSPGIDAYEGHPGSHLPGHGIPQRTPYALRGSLSQILHINFPLASVEEVENDKSEIYYVTASEISHTTRPKNAVTEISHVTRPENTVSKISQAMGPKNAVIEISHLTRPENAVIEISHVKRPENMVTEISQKNVK</sequence>
<protein>
    <submittedName>
        <fullName evidence="1">Uncharacterized protein</fullName>
    </submittedName>
</protein>
<accession>A0AAD9NA15</accession>
<dbReference type="EMBL" id="JAODUP010000131">
    <property type="protein sequence ID" value="KAK2160541.1"/>
    <property type="molecule type" value="Genomic_DNA"/>
</dbReference>
<evidence type="ECO:0000313" key="1">
    <source>
        <dbReference type="EMBL" id="KAK2160541.1"/>
    </source>
</evidence>
<dbReference type="AlphaFoldDB" id="A0AAD9NA15"/>
<organism evidence="1 2">
    <name type="scientific">Paralvinella palmiformis</name>
    <dbReference type="NCBI Taxonomy" id="53620"/>
    <lineage>
        <taxon>Eukaryota</taxon>
        <taxon>Metazoa</taxon>
        <taxon>Spiralia</taxon>
        <taxon>Lophotrochozoa</taxon>
        <taxon>Annelida</taxon>
        <taxon>Polychaeta</taxon>
        <taxon>Sedentaria</taxon>
        <taxon>Canalipalpata</taxon>
        <taxon>Terebellida</taxon>
        <taxon>Terebelliformia</taxon>
        <taxon>Alvinellidae</taxon>
        <taxon>Paralvinella</taxon>
    </lineage>
</organism>